<dbReference type="InterPro" id="IPR002656">
    <property type="entry name" value="Acyl_transf_3_dom"/>
</dbReference>
<keyword evidence="5" id="KW-1185">Reference proteome</keyword>
<dbReference type="PANTHER" id="PTHR23028:SF131">
    <property type="entry name" value="BLR2367 PROTEIN"/>
    <property type="match status" value="1"/>
</dbReference>
<accession>A0ABZ0SIN3</accession>
<evidence type="ECO:0000313" key="4">
    <source>
        <dbReference type="EMBL" id="WPR88011.1"/>
    </source>
</evidence>
<feature type="transmembrane region" description="Helical" evidence="2">
    <location>
        <begin position="274"/>
        <end position="292"/>
    </location>
</feature>
<dbReference type="EMBL" id="CP139368">
    <property type="protein sequence ID" value="WPR88011.1"/>
    <property type="molecule type" value="Genomic_DNA"/>
</dbReference>
<evidence type="ECO:0000313" key="5">
    <source>
        <dbReference type="Proteomes" id="UP001323798"/>
    </source>
</evidence>
<dbReference type="Proteomes" id="UP001323798">
    <property type="component" value="Chromosome"/>
</dbReference>
<gene>
    <name evidence="4" type="ORF">SM116_09430</name>
</gene>
<evidence type="ECO:0000259" key="3">
    <source>
        <dbReference type="Pfam" id="PF01757"/>
    </source>
</evidence>
<protein>
    <submittedName>
        <fullName evidence="4">Acyltransferase</fullName>
        <ecNumber evidence="4">2.3.-.-</ecNumber>
    </submittedName>
</protein>
<feature type="transmembrane region" description="Helical" evidence="2">
    <location>
        <begin position="366"/>
        <end position="387"/>
    </location>
</feature>
<dbReference type="Pfam" id="PF01757">
    <property type="entry name" value="Acyl_transf_3"/>
    <property type="match status" value="1"/>
</dbReference>
<dbReference type="PANTHER" id="PTHR23028">
    <property type="entry name" value="ACETYLTRANSFERASE"/>
    <property type="match status" value="1"/>
</dbReference>
<keyword evidence="2" id="KW-0472">Membrane</keyword>
<feature type="transmembrane region" description="Helical" evidence="2">
    <location>
        <begin position="304"/>
        <end position="323"/>
    </location>
</feature>
<evidence type="ECO:0000256" key="2">
    <source>
        <dbReference type="SAM" id="Phobius"/>
    </source>
</evidence>
<dbReference type="GO" id="GO:0016746">
    <property type="term" value="F:acyltransferase activity"/>
    <property type="evidence" value="ECO:0007669"/>
    <property type="project" value="UniProtKB-KW"/>
</dbReference>
<keyword evidence="4" id="KW-0012">Acyltransferase</keyword>
<sequence>MSTATATIERSERVAPDPGPSAAGSADAPASTDRLAALDGLRGLACLVVLVHHALLTTPIFSAASADPVAARDAANPLELVLTWSPLHIVWEGAGAVWVFFVLSGYVLVRQVREPASFDWVAYYPQRLARLYVPVFAAVALAAVLITIFGNADHGTMASAWMQRRADDVTVKGVLYDGTLLDGAGFTVSPLWSLQWEVWFSLLLPLFVFAVHPHQAARRPIWLALTAPLAAVAIFMLGGAPYLMVFLVGAVLAAAKDPIAAVVDRLTRTRWSAVLLWSACALWVLVMLPARWTLAGIPAVPSSMHVPLSISAAAVVLVMALHCRVATRVLTTRVLLWFGAVSFSLYLVHEPILVALAKIFGDGRLWIALPLGLAIAVAVGAGFWMAVERPATALSRWIGRTVKGRRSAPEPASTR</sequence>
<feature type="transmembrane region" description="Helical" evidence="2">
    <location>
        <begin position="129"/>
        <end position="152"/>
    </location>
</feature>
<organism evidence="4 5">
    <name type="scientific">Microbacterium rhizosphaerae</name>
    <dbReference type="NCBI Taxonomy" id="1678237"/>
    <lineage>
        <taxon>Bacteria</taxon>
        <taxon>Bacillati</taxon>
        <taxon>Actinomycetota</taxon>
        <taxon>Actinomycetes</taxon>
        <taxon>Micrococcales</taxon>
        <taxon>Microbacteriaceae</taxon>
        <taxon>Microbacterium</taxon>
    </lineage>
</organism>
<feature type="transmembrane region" description="Helical" evidence="2">
    <location>
        <begin position="44"/>
        <end position="66"/>
    </location>
</feature>
<proteinExistence type="predicted"/>
<keyword evidence="2" id="KW-1133">Transmembrane helix</keyword>
<dbReference type="InterPro" id="IPR050879">
    <property type="entry name" value="Acyltransferase_3"/>
</dbReference>
<reference evidence="4 5" key="1">
    <citation type="submission" date="2023-11" db="EMBL/GenBank/DDBJ databases">
        <title>Genome sequence of Microbacterium rhizosphaerae KACC 19337.</title>
        <authorList>
            <person name="Choi H."/>
            <person name="Kim S."/>
            <person name="Kim Y."/>
            <person name="Kwon S.-W."/>
            <person name="Heo J."/>
        </authorList>
    </citation>
    <scope>NUCLEOTIDE SEQUENCE [LARGE SCALE GENOMIC DNA]</scope>
    <source>
        <strain evidence="4 5">KACC 19337</strain>
    </source>
</reference>
<name>A0ABZ0SIN3_9MICO</name>
<feature type="domain" description="Acyltransferase 3" evidence="3">
    <location>
        <begin position="36"/>
        <end position="381"/>
    </location>
</feature>
<evidence type="ECO:0000256" key="1">
    <source>
        <dbReference type="SAM" id="MobiDB-lite"/>
    </source>
</evidence>
<feature type="transmembrane region" description="Helical" evidence="2">
    <location>
        <begin position="335"/>
        <end position="360"/>
    </location>
</feature>
<feature type="transmembrane region" description="Helical" evidence="2">
    <location>
        <begin position="86"/>
        <end position="109"/>
    </location>
</feature>
<keyword evidence="4" id="KW-0808">Transferase</keyword>
<keyword evidence="2" id="KW-0812">Transmembrane</keyword>
<dbReference type="EC" id="2.3.-.-" evidence="4"/>
<dbReference type="RefSeq" id="WP_320940733.1">
    <property type="nucleotide sequence ID" value="NZ_BAABEU010000010.1"/>
</dbReference>
<feature type="region of interest" description="Disordered" evidence="1">
    <location>
        <begin position="1"/>
        <end position="28"/>
    </location>
</feature>